<organism evidence="1 2">
    <name type="scientific">Sediminitomix flava</name>
    <dbReference type="NCBI Taxonomy" id="379075"/>
    <lineage>
        <taxon>Bacteria</taxon>
        <taxon>Pseudomonadati</taxon>
        <taxon>Bacteroidota</taxon>
        <taxon>Cytophagia</taxon>
        <taxon>Cytophagales</taxon>
        <taxon>Flammeovirgaceae</taxon>
        <taxon>Sediminitomix</taxon>
    </lineage>
</organism>
<dbReference type="InterPro" id="IPR027417">
    <property type="entry name" value="P-loop_NTPase"/>
</dbReference>
<name>A0A315ZFI3_SEDFL</name>
<protein>
    <submittedName>
        <fullName evidence="1">Cytidylate kinase</fullName>
    </submittedName>
</protein>
<reference evidence="1 2" key="1">
    <citation type="submission" date="2018-03" db="EMBL/GenBank/DDBJ databases">
        <title>Genomic Encyclopedia of Archaeal and Bacterial Type Strains, Phase II (KMG-II): from individual species to whole genera.</title>
        <authorList>
            <person name="Goeker M."/>
        </authorList>
    </citation>
    <scope>NUCLEOTIDE SEQUENCE [LARGE SCALE GENOMIC DNA]</scope>
    <source>
        <strain evidence="1 2">DSM 28229</strain>
    </source>
</reference>
<dbReference type="AlphaFoldDB" id="A0A315ZFI3"/>
<proteinExistence type="predicted"/>
<accession>A0A315ZFI3</accession>
<sequence>MDTALFKYISDRIKHDQMAEDQSQGVNTQSKPIITISRTFGCNAEEICKGLTDHFNKELKASGSEEEPWIYVNKTILNKVSEKMGVDPHFVNNASTPEERDIVQFLMMTFSKDYNTLDSKLNKALRKTTNSYLTRGNVILIGRGGVVFTKNNPTSLNVRISAPFEWRAQRISVTKDISYKEASKLVKEMDEKRDNLMKFLDPDFKSEYFDIGFNRKTMNTQFIVNSIITAFNEKVEDTSDKY</sequence>
<dbReference type="RefSeq" id="WP_109615445.1">
    <property type="nucleotide sequence ID" value="NZ_QGDO01000001.1"/>
</dbReference>
<dbReference type="OrthoDB" id="9781180at2"/>
<gene>
    <name evidence="1" type="ORF">BC781_101269</name>
</gene>
<keyword evidence="1" id="KW-0418">Kinase</keyword>
<comment type="caution">
    <text evidence="1">The sequence shown here is derived from an EMBL/GenBank/DDBJ whole genome shotgun (WGS) entry which is preliminary data.</text>
</comment>
<evidence type="ECO:0000313" key="1">
    <source>
        <dbReference type="EMBL" id="PWJ43919.1"/>
    </source>
</evidence>
<keyword evidence="2" id="KW-1185">Reference proteome</keyword>
<dbReference type="GO" id="GO:0016301">
    <property type="term" value="F:kinase activity"/>
    <property type="evidence" value="ECO:0007669"/>
    <property type="project" value="UniProtKB-KW"/>
</dbReference>
<evidence type="ECO:0000313" key="2">
    <source>
        <dbReference type="Proteomes" id="UP000245535"/>
    </source>
</evidence>
<dbReference type="Gene3D" id="3.40.50.300">
    <property type="entry name" value="P-loop containing nucleotide triphosphate hydrolases"/>
    <property type="match status" value="1"/>
</dbReference>
<dbReference type="Proteomes" id="UP000245535">
    <property type="component" value="Unassembled WGS sequence"/>
</dbReference>
<dbReference type="Pfam" id="PF13189">
    <property type="entry name" value="Cytidylate_kin2"/>
    <property type="match status" value="1"/>
</dbReference>
<dbReference type="EMBL" id="QGDO01000001">
    <property type="protein sequence ID" value="PWJ43919.1"/>
    <property type="molecule type" value="Genomic_DNA"/>
</dbReference>
<keyword evidence="1" id="KW-0808">Transferase</keyword>